<dbReference type="Proteomes" id="UP000004946">
    <property type="component" value="Chromosome"/>
</dbReference>
<dbReference type="Pfam" id="PF14606">
    <property type="entry name" value="Lipase_GDSL_3"/>
    <property type="match status" value="1"/>
</dbReference>
<organism evidence="3 4">
    <name type="scientific">Parascardovia denticolens DSM 10105 = JCM 12538</name>
    <dbReference type="NCBI Taxonomy" id="864564"/>
    <lineage>
        <taxon>Bacteria</taxon>
        <taxon>Bacillati</taxon>
        <taxon>Actinomycetota</taxon>
        <taxon>Actinomycetes</taxon>
        <taxon>Bifidobacteriales</taxon>
        <taxon>Bifidobacteriaceae</taxon>
        <taxon>Parascardovia</taxon>
    </lineage>
</organism>
<dbReference type="KEGG" id="pdo:PSDT_1114"/>
<dbReference type="eggNOG" id="COG2755">
    <property type="taxonomic scope" value="Bacteria"/>
</dbReference>
<dbReference type="HOGENOM" id="CLU_059193_0_0_11"/>
<protein>
    <recommendedName>
        <fullName evidence="2">SGNH hydrolase-type esterase domain-containing protein</fullName>
    </recommendedName>
</protein>
<name>E6K0Z9_PARDN</name>
<dbReference type="AlphaFoldDB" id="E6K0Z9"/>
<dbReference type="RefSeq" id="WP_006290247.1">
    <property type="nucleotide sequence ID" value="NZ_AP012333.1"/>
</dbReference>
<gene>
    <name evidence="3" type="ORF">HMPREF0620_0485</name>
</gene>
<accession>E6K0Z9</accession>
<sequence>MGKMRETSKIIALPDGTPVRLIGALDVIPTQGENGGKPGLMPIRLPRQAFGQFAEFMYESVKSVVCGGSGIRLAFRITARRVSLGVRCTRTDFEGGPPEEKRFSCTVDGRKFADVPAPVNIIRVINEEGNLVSLTRISEESRVVFSDLPQGDKTVTIWLPQSFSTELLYLQVDAPISPAPESGRPAWIHHGSSISDCYQAETPLSVWPVAAACQVDIEVTNLGFSGQCMLDPFVARAIAQTDADFISISCGVNIVGERAMDRRVFEPALHGFLDIIRQGHPDTPILLVSSIYWPGSDDVPGPADIRFHEDGTMTCYCYGDKADIAKGAMTLGQSRFLVERVVRRRRIRGENIAYLNGLELFGPEDVERLALVDGLHPSTETYEEIARRFVGKVFPRKGFPRAFPPANGGDRETKMSFADSFPSA</sequence>
<feature type="region of interest" description="Disordered" evidence="1">
    <location>
        <begin position="401"/>
        <end position="424"/>
    </location>
</feature>
<proteinExistence type="predicted"/>
<dbReference type="EMBL" id="AEON01000001">
    <property type="protein sequence ID" value="EFT83480.1"/>
    <property type="molecule type" value="Genomic_DNA"/>
</dbReference>
<dbReference type="InterPro" id="IPR036514">
    <property type="entry name" value="SGNH_hydro_sf"/>
</dbReference>
<dbReference type="Gene3D" id="3.40.50.1110">
    <property type="entry name" value="SGNH hydrolase"/>
    <property type="match status" value="1"/>
</dbReference>
<dbReference type="InterPro" id="IPR013830">
    <property type="entry name" value="SGNH_hydro"/>
</dbReference>
<evidence type="ECO:0000256" key="1">
    <source>
        <dbReference type="SAM" id="MobiDB-lite"/>
    </source>
</evidence>
<evidence type="ECO:0000313" key="3">
    <source>
        <dbReference type="EMBL" id="EFT83480.1"/>
    </source>
</evidence>
<evidence type="ECO:0000313" key="4">
    <source>
        <dbReference type="Proteomes" id="UP000004946"/>
    </source>
</evidence>
<evidence type="ECO:0000259" key="2">
    <source>
        <dbReference type="Pfam" id="PF14606"/>
    </source>
</evidence>
<comment type="caution">
    <text evidence="3">The sequence shown here is derived from an EMBL/GenBank/DDBJ whole genome shotgun (WGS) entry which is preliminary data.</text>
</comment>
<dbReference type="SUPFAM" id="SSF52266">
    <property type="entry name" value="SGNH hydrolase"/>
    <property type="match status" value="1"/>
</dbReference>
<dbReference type="PATRIC" id="fig|864564.6.peg.1226"/>
<keyword evidence="4" id="KW-1185">Reference proteome</keyword>
<dbReference type="Gene3D" id="2.60.120.260">
    <property type="entry name" value="Galactose-binding domain-like"/>
    <property type="match status" value="1"/>
</dbReference>
<reference evidence="3 4" key="1">
    <citation type="submission" date="2010-12" db="EMBL/GenBank/DDBJ databases">
        <authorList>
            <person name="Muzny D."/>
            <person name="Qin X."/>
            <person name="Buhay C."/>
            <person name="Dugan-Rocha S."/>
            <person name="Ding Y."/>
            <person name="Chen G."/>
            <person name="Hawes A."/>
            <person name="Holder M."/>
            <person name="Jhangiani S."/>
            <person name="Johnson A."/>
            <person name="Khan Z."/>
            <person name="Li Z."/>
            <person name="Liu W."/>
            <person name="Liu X."/>
            <person name="Perez L."/>
            <person name="Shen H."/>
            <person name="Wang Q."/>
            <person name="Watt J."/>
            <person name="Xi L."/>
            <person name="Xin Y."/>
            <person name="Zhou J."/>
            <person name="Deng J."/>
            <person name="Jiang H."/>
            <person name="Liu Y."/>
            <person name="Qu J."/>
            <person name="Song X.-Z."/>
            <person name="Zhang L."/>
            <person name="Villasana D."/>
            <person name="Johnson A."/>
            <person name="Liu J."/>
            <person name="Liyanage D."/>
            <person name="Lorensuhewa L."/>
            <person name="Robinson T."/>
            <person name="Song A."/>
            <person name="Song B.-B."/>
            <person name="Dinh H."/>
            <person name="Thornton R."/>
            <person name="Coyle M."/>
            <person name="Francisco L."/>
            <person name="Jackson L."/>
            <person name="Javaid M."/>
            <person name="Korchina V."/>
            <person name="Kovar C."/>
            <person name="Mata R."/>
            <person name="Mathew T."/>
            <person name="Ngo R."/>
            <person name="Nguyen L."/>
            <person name="Nguyen N."/>
            <person name="Okwuonu G."/>
            <person name="Ongeri F."/>
            <person name="Pham C."/>
            <person name="Simmons D."/>
            <person name="Wilczek-Boney K."/>
            <person name="Hale W."/>
            <person name="Jakkamsetti A."/>
            <person name="Pham P."/>
            <person name="Ruth R."/>
            <person name="San Lucas F."/>
            <person name="Warren J."/>
            <person name="Zhang J."/>
            <person name="Zhao Z."/>
            <person name="Zhou C."/>
            <person name="Zhu D."/>
            <person name="Lee S."/>
            <person name="Bess C."/>
            <person name="Blankenburg K."/>
            <person name="Forbes L."/>
            <person name="Fu Q."/>
            <person name="Gubbala S."/>
            <person name="Hirani K."/>
            <person name="Jayaseelan J.C."/>
            <person name="Lara F."/>
            <person name="Munidasa M."/>
            <person name="Palculict T."/>
            <person name="Patil S."/>
            <person name="Pu L.-L."/>
            <person name="Saada N."/>
            <person name="Tang L."/>
            <person name="Weissenberger G."/>
            <person name="Zhu Y."/>
            <person name="Hemphill L."/>
            <person name="Shang Y."/>
            <person name="Youmans B."/>
            <person name="Ayvaz T."/>
            <person name="Ross M."/>
            <person name="Santibanez J."/>
            <person name="Aqrawi P."/>
            <person name="Gross S."/>
            <person name="Joshi V."/>
            <person name="Fowler G."/>
            <person name="Nazareth L."/>
            <person name="Reid J."/>
            <person name="Worley K."/>
            <person name="Petrosino J."/>
            <person name="Highlander S."/>
            <person name="Gibbs R."/>
        </authorList>
    </citation>
    <scope>NUCLEOTIDE SEQUENCE [LARGE SCALE GENOMIC DNA]</scope>
    <source>
        <strain evidence="3 4">DSM 10105</strain>
    </source>
</reference>
<feature type="domain" description="SGNH hydrolase-type esterase" evidence="2">
    <location>
        <begin position="189"/>
        <end position="291"/>
    </location>
</feature>